<evidence type="ECO:0000256" key="13">
    <source>
        <dbReference type="RuleBase" id="RU362091"/>
    </source>
</evidence>
<feature type="transmembrane region" description="Helical" evidence="14">
    <location>
        <begin position="437"/>
        <end position="458"/>
    </location>
</feature>
<name>A0A1M6N0F7_9FIRM</name>
<evidence type="ECO:0000256" key="7">
    <source>
        <dbReference type="ARBA" id="ARBA00022989"/>
    </source>
</evidence>
<feature type="transmembrane region" description="Helical" evidence="14">
    <location>
        <begin position="184"/>
        <end position="202"/>
    </location>
</feature>
<keyword evidence="6" id="KW-0769">Symport</keyword>
<accession>A0A1M6N0F7</accession>
<keyword evidence="16" id="KW-1185">Reference proteome</keyword>
<gene>
    <name evidence="15" type="ORF">SAMN02745751_03651</name>
</gene>
<keyword evidence="7 14" id="KW-1133">Transmembrane helix</keyword>
<comment type="catalytic activity">
    <reaction evidence="12">
        <text>L-proline(in) + Na(+)(in) = L-proline(out) + Na(+)(out)</text>
        <dbReference type="Rhea" id="RHEA:28967"/>
        <dbReference type="ChEBI" id="CHEBI:29101"/>
        <dbReference type="ChEBI" id="CHEBI:60039"/>
    </reaction>
</comment>
<evidence type="ECO:0000256" key="6">
    <source>
        <dbReference type="ARBA" id="ARBA00022847"/>
    </source>
</evidence>
<evidence type="ECO:0000256" key="14">
    <source>
        <dbReference type="SAM" id="Phobius"/>
    </source>
</evidence>
<proteinExistence type="inferred from homology"/>
<organism evidence="15 16">
    <name type="scientific">Dethiosulfatibacter aminovorans DSM 17477</name>
    <dbReference type="NCBI Taxonomy" id="1121476"/>
    <lineage>
        <taxon>Bacteria</taxon>
        <taxon>Bacillati</taxon>
        <taxon>Bacillota</taxon>
        <taxon>Tissierellia</taxon>
        <taxon>Dethiosulfatibacter</taxon>
    </lineage>
</organism>
<feature type="transmembrane region" description="Helical" evidence="14">
    <location>
        <begin position="401"/>
        <end position="425"/>
    </location>
</feature>
<dbReference type="GO" id="GO:0015293">
    <property type="term" value="F:symporter activity"/>
    <property type="evidence" value="ECO:0007669"/>
    <property type="project" value="UniProtKB-KW"/>
</dbReference>
<dbReference type="AlphaFoldDB" id="A0A1M6N0F7"/>
<feature type="transmembrane region" description="Helical" evidence="14">
    <location>
        <begin position="150"/>
        <end position="172"/>
    </location>
</feature>
<feature type="transmembrane region" description="Helical" evidence="14">
    <location>
        <begin position="325"/>
        <end position="350"/>
    </location>
</feature>
<dbReference type="OrthoDB" id="9810181at2"/>
<evidence type="ECO:0000256" key="1">
    <source>
        <dbReference type="ARBA" id="ARBA00004651"/>
    </source>
</evidence>
<evidence type="ECO:0000256" key="9">
    <source>
        <dbReference type="ARBA" id="ARBA00023065"/>
    </source>
</evidence>
<evidence type="ECO:0000256" key="2">
    <source>
        <dbReference type="ARBA" id="ARBA00006434"/>
    </source>
</evidence>
<dbReference type="STRING" id="1121476.SAMN02745751_03651"/>
<feature type="transmembrane region" description="Helical" evidence="14">
    <location>
        <begin position="6"/>
        <end position="23"/>
    </location>
</feature>
<dbReference type="Pfam" id="PF00474">
    <property type="entry name" value="SSF"/>
    <property type="match status" value="1"/>
</dbReference>
<dbReference type="PROSITE" id="PS50283">
    <property type="entry name" value="NA_SOLUT_SYMP_3"/>
    <property type="match status" value="1"/>
</dbReference>
<dbReference type="Proteomes" id="UP000184052">
    <property type="component" value="Unassembled WGS sequence"/>
</dbReference>
<reference evidence="15 16" key="1">
    <citation type="submission" date="2016-11" db="EMBL/GenBank/DDBJ databases">
        <authorList>
            <person name="Jaros S."/>
            <person name="Januszkiewicz K."/>
            <person name="Wedrychowicz H."/>
        </authorList>
    </citation>
    <scope>NUCLEOTIDE SEQUENCE [LARGE SCALE GENOMIC DNA]</scope>
    <source>
        <strain evidence="15 16">DSM 17477</strain>
    </source>
</reference>
<dbReference type="InterPro" id="IPR038377">
    <property type="entry name" value="Na/Glc_symporter_sf"/>
</dbReference>
<keyword evidence="9" id="KW-0406">Ion transport</keyword>
<feature type="transmembrane region" description="Helical" evidence="14">
    <location>
        <begin position="123"/>
        <end position="144"/>
    </location>
</feature>
<evidence type="ECO:0000313" key="16">
    <source>
        <dbReference type="Proteomes" id="UP000184052"/>
    </source>
</evidence>
<dbReference type="InterPro" id="IPR050277">
    <property type="entry name" value="Sodium:Solute_Symporter"/>
</dbReference>
<evidence type="ECO:0000256" key="3">
    <source>
        <dbReference type="ARBA" id="ARBA00022448"/>
    </source>
</evidence>
<evidence type="ECO:0000256" key="12">
    <source>
        <dbReference type="ARBA" id="ARBA00033708"/>
    </source>
</evidence>
<dbReference type="GO" id="GO:0006814">
    <property type="term" value="P:sodium ion transport"/>
    <property type="evidence" value="ECO:0007669"/>
    <property type="project" value="UniProtKB-KW"/>
</dbReference>
<comment type="subcellular location">
    <subcellularLocation>
        <location evidence="1">Cell membrane</location>
        <topology evidence="1">Multi-pass membrane protein</topology>
    </subcellularLocation>
</comment>
<feature type="transmembrane region" description="Helical" evidence="14">
    <location>
        <begin position="377"/>
        <end position="395"/>
    </location>
</feature>
<keyword evidence="5 14" id="KW-0812">Transmembrane</keyword>
<keyword evidence="3" id="KW-0813">Transport</keyword>
<protein>
    <submittedName>
        <fullName evidence="15">Sodium:solute symporter family protein</fullName>
    </submittedName>
</protein>
<keyword evidence="8" id="KW-0915">Sodium</keyword>
<comment type="similarity">
    <text evidence="2 13">Belongs to the sodium:solute symporter (SSF) (TC 2.A.21) family.</text>
</comment>
<dbReference type="EMBL" id="FQZL01000055">
    <property type="protein sequence ID" value="SHJ89237.1"/>
    <property type="molecule type" value="Genomic_DNA"/>
</dbReference>
<dbReference type="RefSeq" id="WP_073051107.1">
    <property type="nucleotide sequence ID" value="NZ_FQZL01000055.1"/>
</dbReference>
<dbReference type="PANTHER" id="PTHR48086:SF3">
    <property type="entry name" value="SODIUM_PROLINE SYMPORTER"/>
    <property type="match status" value="1"/>
</dbReference>
<evidence type="ECO:0000256" key="4">
    <source>
        <dbReference type="ARBA" id="ARBA00022475"/>
    </source>
</evidence>
<dbReference type="PANTHER" id="PTHR48086">
    <property type="entry name" value="SODIUM/PROLINE SYMPORTER-RELATED"/>
    <property type="match status" value="1"/>
</dbReference>
<dbReference type="Gene3D" id="1.20.1730.10">
    <property type="entry name" value="Sodium/glucose cotransporter"/>
    <property type="match status" value="1"/>
</dbReference>
<keyword evidence="10 14" id="KW-0472">Membrane</keyword>
<evidence type="ECO:0000256" key="10">
    <source>
        <dbReference type="ARBA" id="ARBA00023136"/>
    </source>
</evidence>
<feature type="transmembrane region" description="Helical" evidence="14">
    <location>
        <begin position="284"/>
        <end position="305"/>
    </location>
</feature>
<feature type="transmembrane region" description="Helical" evidence="14">
    <location>
        <begin position="243"/>
        <end position="263"/>
    </location>
</feature>
<evidence type="ECO:0000256" key="8">
    <source>
        <dbReference type="ARBA" id="ARBA00023053"/>
    </source>
</evidence>
<dbReference type="InterPro" id="IPR001734">
    <property type="entry name" value="Na/solute_symporter"/>
</dbReference>
<feature type="transmembrane region" description="Helical" evidence="14">
    <location>
        <begin position="464"/>
        <end position="484"/>
    </location>
</feature>
<dbReference type="GO" id="GO:0005886">
    <property type="term" value="C:plasma membrane"/>
    <property type="evidence" value="ECO:0007669"/>
    <property type="project" value="UniProtKB-SubCell"/>
</dbReference>
<feature type="transmembrane region" description="Helical" evidence="14">
    <location>
        <begin position="73"/>
        <end position="91"/>
    </location>
</feature>
<evidence type="ECO:0000256" key="11">
    <source>
        <dbReference type="ARBA" id="ARBA00023201"/>
    </source>
</evidence>
<keyword evidence="4" id="KW-1003">Cell membrane</keyword>
<evidence type="ECO:0000256" key="5">
    <source>
        <dbReference type="ARBA" id="ARBA00022692"/>
    </source>
</evidence>
<feature type="transmembrane region" description="Helical" evidence="14">
    <location>
        <begin position="44"/>
        <end position="67"/>
    </location>
</feature>
<sequence length="501" mass="52526">MNNGVMVLIAVFGLLVVSFIIGVKSKNTDSAASFIGSSKSFGSIAVALSGTAAVASGWMIVGFPSLIYTSGNFMTTVALMAGAFTLSYIFIGKKIRAIAEVKEVATLGDLIEARYKSKKVKMLSALVLFIGCFAYLAAQIAAGASLFTYLFGWGTFKAAVLMFGVVIVYVVVGGESAGIMSQAFQGAIMVIVGAVAIGIFFANGGFGALTEGIINNPVVTDSSGITAQFKPIQLSAFGTASPAASSAYFTLAWIGTACQPAIITRMFALRTPRDLPKLAIQTGFTQAIVSFFGITLGWLVILLVVTGKLPPLENASQATWVVGHYLGSVMQVFLYTAASAAIISSASMYLSIGASAISRDVLDCIGIKMSDKKQIRVARIAIVIVGVGSILLASFSAETVALLGALGWATFMTIFIPLVLVGMIWKKANSKGMGAAAFIALIGNIIGMVLPAFVKISWPHGLPWSIYLMAITTSVGIIVSYLTYDDNKDCPENSIIEALRI</sequence>
<evidence type="ECO:0000313" key="15">
    <source>
        <dbReference type="EMBL" id="SHJ89237.1"/>
    </source>
</evidence>
<keyword evidence="11" id="KW-0739">Sodium transport</keyword>